<evidence type="ECO:0000313" key="3">
    <source>
        <dbReference type="Proteomes" id="UP000193978"/>
    </source>
</evidence>
<dbReference type="InterPro" id="IPR040079">
    <property type="entry name" value="Glutathione_S-Trfase"/>
</dbReference>
<dbReference type="Gene3D" id="1.20.1050.10">
    <property type="match status" value="1"/>
</dbReference>
<dbReference type="PROSITE" id="PS50404">
    <property type="entry name" value="GST_NTER"/>
    <property type="match status" value="1"/>
</dbReference>
<dbReference type="STRING" id="655015.B1812_19690"/>
<dbReference type="SUPFAM" id="SSF52833">
    <property type="entry name" value="Thioredoxin-like"/>
    <property type="match status" value="1"/>
</dbReference>
<evidence type="ECO:0000259" key="1">
    <source>
        <dbReference type="PROSITE" id="PS50404"/>
    </source>
</evidence>
<dbReference type="SFLD" id="SFLDG01150">
    <property type="entry name" value="Main.1:_Beta-like"/>
    <property type="match status" value="1"/>
</dbReference>
<organism evidence="2 3">
    <name type="scientific">Methylocystis bryophila</name>
    <dbReference type="NCBI Taxonomy" id="655015"/>
    <lineage>
        <taxon>Bacteria</taxon>
        <taxon>Pseudomonadati</taxon>
        <taxon>Pseudomonadota</taxon>
        <taxon>Alphaproteobacteria</taxon>
        <taxon>Hyphomicrobiales</taxon>
        <taxon>Methylocystaceae</taxon>
        <taxon>Methylocystis</taxon>
    </lineage>
</organism>
<dbReference type="SFLD" id="SFLDS00019">
    <property type="entry name" value="Glutathione_Transferase_(cytos"/>
    <property type="match status" value="1"/>
</dbReference>
<dbReference type="PANTHER" id="PTHR44051">
    <property type="entry name" value="GLUTATHIONE S-TRANSFERASE-RELATED"/>
    <property type="match status" value="1"/>
</dbReference>
<dbReference type="InterPro" id="IPR036282">
    <property type="entry name" value="Glutathione-S-Trfase_C_sf"/>
</dbReference>
<sequence>MTNDAVTLYHAPRTRSSGVRILLDELNAPHELKILNLKLREQFSPDYLALNPLGKVPTIVHKGAVVTEQTAIYPYLADAFPQKGLAPAIGDALRGPYLRWIAIYGAAFEPAMIDHAQKRVSEPRAMSPYGSYEEIVGLVRGQLAEGPYLFGERFTAADLLWGTALRWMVVFGLIESTPEIAAYVERIAGRDSVHRIGKSDHEIAEAQEAAFAAAKPD</sequence>
<dbReference type="GO" id="GO:0016740">
    <property type="term" value="F:transferase activity"/>
    <property type="evidence" value="ECO:0007669"/>
    <property type="project" value="UniProtKB-KW"/>
</dbReference>
<feature type="domain" description="GST N-terminal" evidence="1">
    <location>
        <begin position="3"/>
        <end position="84"/>
    </location>
</feature>
<dbReference type="PANTHER" id="PTHR44051:SF21">
    <property type="entry name" value="GLUTATHIONE S-TRANSFERASE FAMILY PROTEIN"/>
    <property type="match status" value="1"/>
</dbReference>
<dbReference type="OrthoDB" id="9810080at2"/>
<reference evidence="2 3" key="1">
    <citation type="submission" date="2017-02" db="EMBL/GenBank/DDBJ databases">
        <authorList>
            <person name="Peterson S.W."/>
        </authorList>
    </citation>
    <scope>NUCLEOTIDE SEQUENCE [LARGE SCALE GENOMIC DNA]</scope>
    <source>
        <strain evidence="2 3">S285</strain>
    </source>
</reference>
<dbReference type="AlphaFoldDB" id="A0A1W6MZB2"/>
<dbReference type="InterPro" id="IPR004045">
    <property type="entry name" value="Glutathione_S-Trfase_N"/>
</dbReference>
<gene>
    <name evidence="2" type="ORF">B1812_19690</name>
</gene>
<protein>
    <submittedName>
        <fullName evidence="2">Glutathione S-transferase</fullName>
    </submittedName>
</protein>
<dbReference type="CDD" id="cd03207">
    <property type="entry name" value="GST_C_8"/>
    <property type="match status" value="1"/>
</dbReference>
<proteinExistence type="predicted"/>
<dbReference type="CDD" id="cd03046">
    <property type="entry name" value="GST_N_GTT1_like"/>
    <property type="match status" value="1"/>
</dbReference>
<dbReference type="SFLD" id="SFLDG00358">
    <property type="entry name" value="Main_(cytGST)"/>
    <property type="match status" value="1"/>
</dbReference>
<dbReference type="SUPFAM" id="SSF47616">
    <property type="entry name" value="GST C-terminal domain-like"/>
    <property type="match status" value="1"/>
</dbReference>
<dbReference type="RefSeq" id="WP_085773070.1">
    <property type="nucleotide sequence ID" value="NZ_AP027149.1"/>
</dbReference>
<dbReference type="Pfam" id="PF02798">
    <property type="entry name" value="GST_N"/>
    <property type="match status" value="1"/>
</dbReference>
<name>A0A1W6MZB2_9HYPH</name>
<evidence type="ECO:0000313" key="2">
    <source>
        <dbReference type="EMBL" id="ARN82930.1"/>
    </source>
</evidence>
<dbReference type="KEGG" id="mbry:B1812_19690"/>
<dbReference type="Gene3D" id="3.40.30.10">
    <property type="entry name" value="Glutaredoxin"/>
    <property type="match status" value="1"/>
</dbReference>
<keyword evidence="3" id="KW-1185">Reference proteome</keyword>
<dbReference type="Pfam" id="PF13410">
    <property type="entry name" value="GST_C_2"/>
    <property type="match status" value="1"/>
</dbReference>
<keyword evidence="2" id="KW-0808">Transferase</keyword>
<dbReference type="EMBL" id="CP019948">
    <property type="protein sequence ID" value="ARN82930.1"/>
    <property type="molecule type" value="Genomic_DNA"/>
</dbReference>
<accession>A0A1W6MZB2</accession>
<dbReference type="Proteomes" id="UP000193978">
    <property type="component" value="Chromosome"/>
</dbReference>
<dbReference type="InterPro" id="IPR036249">
    <property type="entry name" value="Thioredoxin-like_sf"/>
</dbReference>